<comment type="catalytic activity">
    <reaction evidence="12">
        <text>oxaloacetate + H(+) = pyruvate + CO2</text>
        <dbReference type="Rhea" id="RHEA:15641"/>
        <dbReference type="ChEBI" id="CHEBI:15361"/>
        <dbReference type="ChEBI" id="CHEBI:15378"/>
        <dbReference type="ChEBI" id="CHEBI:16452"/>
        <dbReference type="ChEBI" id="CHEBI:16526"/>
        <dbReference type="EC" id="4.1.1.112"/>
    </reaction>
</comment>
<dbReference type="GO" id="GO:0008948">
    <property type="term" value="F:oxaloacetate decarboxylase activity"/>
    <property type="evidence" value="ECO:0007669"/>
    <property type="project" value="UniProtKB-EC"/>
</dbReference>
<dbReference type="OrthoDB" id="943692at2"/>
<comment type="cofactor">
    <cofactor evidence="2">
        <name>a divalent metal cation</name>
        <dbReference type="ChEBI" id="CHEBI:60240"/>
    </cofactor>
</comment>
<keyword evidence="13" id="KW-0460">Magnesium</keyword>
<dbReference type="InterPro" id="IPR005493">
    <property type="entry name" value="RraA/RraA-like"/>
</dbReference>
<dbReference type="EC" id="4.1.1.112" evidence="6"/>
<gene>
    <name evidence="14" type="ORF">GCM10011354_00480</name>
</gene>
<comment type="similarity">
    <text evidence="3">Belongs to the class II aldolase/RraA-like family.</text>
</comment>
<evidence type="ECO:0000256" key="9">
    <source>
        <dbReference type="ARBA" id="ARBA00029596"/>
    </source>
</evidence>
<dbReference type="Gene3D" id="3.50.30.40">
    <property type="entry name" value="Ribonuclease E inhibitor RraA/RraA-like"/>
    <property type="match status" value="1"/>
</dbReference>
<dbReference type="PANTHER" id="PTHR33254">
    <property type="entry name" value="4-HYDROXY-4-METHYL-2-OXOGLUTARATE ALDOLASE 3-RELATED"/>
    <property type="match status" value="1"/>
</dbReference>
<comment type="function">
    <text evidence="8">Catalyzes the aldol cleavage of 4-hydroxy-4-methyl-2-oxoglutarate (HMG) into 2 molecules of pyruvate. Also contains a secondary oxaloacetate (OAA) decarboxylase activity due to the common pyruvate enolate transition state formed following C-C bond cleavage in the retro-aldol and decarboxylation reactions.</text>
</comment>
<dbReference type="EMBL" id="BMHA01000001">
    <property type="protein sequence ID" value="GGI02474.1"/>
    <property type="molecule type" value="Genomic_DNA"/>
</dbReference>
<evidence type="ECO:0000256" key="2">
    <source>
        <dbReference type="ARBA" id="ARBA00001968"/>
    </source>
</evidence>
<dbReference type="EC" id="4.1.3.17" evidence="5"/>
<dbReference type="Proteomes" id="UP000650511">
    <property type="component" value="Unassembled WGS sequence"/>
</dbReference>
<evidence type="ECO:0000256" key="12">
    <source>
        <dbReference type="ARBA" id="ARBA00047973"/>
    </source>
</evidence>
<evidence type="ECO:0000256" key="3">
    <source>
        <dbReference type="ARBA" id="ARBA00008621"/>
    </source>
</evidence>
<comment type="cofactor">
    <cofactor evidence="13">
        <name>Mg(2+)</name>
        <dbReference type="ChEBI" id="CHEBI:18420"/>
    </cofactor>
</comment>
<evidence type="ECO:0000313" key="15">
    <source>
        <dbReference type="Proteomes" id="UP000650511"/>
    </source>
</evidence>
<keyword evidence="13" id="KW-0479">Metal-binding</keyword>
<keyword evidence="15" id="KW-1185">Reference proteome</keyword>
<feature type="binding site" evidence="13">
    <location>
        <begin position="97"/>
        <end position="100"/>
    </location>
    <ligand>
        <name>substrate</name>
    </ligand>
</feature>
<dbReference type="GO" id="GO:0047443">
    <property type="term" value="F:4-hydroxy-4-methyl-2-oxoglutarate aldolase activity"/>
    <property type="evidence" value="ECO:0007669"/>
    <property type="project" value="UniProtKB-EC"/>
</dbReference>
<feature type="binding site" evidence="13">
    <location>
        <position position="119"/>
    </location>
    <ligand>
        <name>substrate</name>
    </ligand>
</feature>
<dbReference type="Pfam" id="PF03737">
    <property type="entry name" value="RraA-like"/>
    <property type="match status" value="1"/>
</dbReference>
<comment type="caution">
    <text evidence="14">The sequence shown here is derived from an EMBL/GenBank/DDBJ whole genome shotgun (WGS) entry which is preliminary data.</text>
</comment>
<proteinExistence type="inferred from homology"/>
<evidence type="ECO:0000256" key="7">
    <source>
        <dbReference type="ARBA" id="ARBA00016549"/>
    </source>
</evidence>
<dbReference type="GO" id="GO:0046872">
    <property type="term" value="F:metal ion binding"/>
    <property type="evidence" value="ECO:0007669"/>
    <property type="project" value="UniProtKB-KW"/>
</dbReference>
<evidence type="ECO:0000256" key="5">
    <source>
        <dbReference type="ARBA" id="ARBA00012213"/>
    </source>
</evidence>
<dbReference type="SUPFAM" id="SSF89562">
    <property type="entry name" value="RraA-like"/>
    <property type="match status" value="1"/>
</dbReference>
<protein>
    <recommendedName>
        <fullName evidence="7">Putative 4-hydroxy-4-methyl-2-oxoglutarate aldolase</fullName>
        <ecNumber evidence="6">4.1.1.112</ecNumber>
        <ecNumber evidence="5">4.1.3.17</ecNumber>
    </recommendedName>
    <alternativeName>
        <fullName evidence="11">Oxaloacetate decarboxylase</fullName>
    </alternativeName>
    <alternativeName>
        <fullName evidence="9">Regulator of ribonuclease activity homolog</fullName>
    </alternativeName>
    <alternativeName>
        <fullName evidence="10">RraA-like protein</fullName>
    </alternativeName>
</protein>
<reference evidence="14" key="1">
    <citation type="journal article" date="2014" name="Int. J. Syst. Evol. Microbiol.">
        <title>Complete genome sequence of Corynebacterium casei LMG S-19264T (=DSM 44701T), isolated from a smear-ripened cheese.</title>
        <authorList>
            <consortium name="US DOE Joint Genome Institute (JGI-PGF)"/>
            <person name="Walter F."/>
            <person name="Albersmeier A."/>
            <person name="Kalinowski J."/>
            <person name="Ruckert C."/>
        </authorList>
    </citation>
    <scope>NUCLEOTIDE SEQUENCE</scope>
    <source>
        <strain evidence="14">CGMCC 1.14988</strain>
    </source>
</reference>
<sequence>MDVTEVLSNFGRPGGLDLEAISDACDALGVGSVVTGLGPLWADAPPFAGPAVTMELVCGDFPVDSTYHLGVDPILQARPGAVIVIDHRGREHAAGWGGLLSRAAKRAGVRGVVIDGAARDVLEAGEIGLPIYGTATVSRTARTRVVQRATQQPIDFRGVAVRPDDVVFAAPGGVAVVPAEALERVLQQALDNAAVEATMAQGIDEGQDLTRVLGSRYELMLERSRANE</sequence>
<evidence type="ECO:0000313" key="14">
    <source>
        <dbReference type="EMBL" id="GGI02474.1"/>
    </source>
</evidence>
<evidence type="ECO:0000256" key="6">
    <source>
        <dbReference type="ARBA" id="ARBA00012947"/>
    </source>
</evidence>
<evidence type="ECO:0000256" key="10">
    <source>
        <dbReference type="ARBA" id="ARBA00030169"/>
    </source>
</evidence>
<evidence type="ECO:0000256" key="13">
    <source>
        <dbReference type="PIRSR" id="PIRSR605493-1"/>
    </source>
</evidence>
<evidence type="ECO:0000256" key="8">
    <source>
        <dbReference type="ARBA" id="ARBA00025046"/>
    </source>
</evidence>
<name>A0A8J3ES97_9ACTN</name>
<dbReference type="AlphaFoldDB" id="A0A8J3ES97"/>
<dbReference type="RefSeq" id="WP_130648113.1">
    <property type="nucleotide sequence ID" value="NZ_BMHA01000001.1"/>
</dbReference>
<feature type="binding site" evidence="13">
    <location>
        <position position="120"/>
    </location>
    <ligand>
        <name>Mg(2+)</name>
        <dbReference type="ChEBI" id="CHEBI:18420"/>
    </ligand>
</feature>
<accession>A0A8J3ES97</accession>
<evidence type="ECO:0000256" key="1">
    <source>
        <dbReference type="ARBA" id="ARBA00001342"/>
    </source>
</evidence>
<organism evidence="14 15">
    <name type="scientific">Egicoccus halophilus</name>
    <dbReference type="NCBI Taxonomy" id="1670830"/>
    <lineage>
        <taxon>Bacteria</taxon>
        <taxon>Bacillati</taxon>
        <taxon>Actinomycetota</taxon>
        <taxon>Nitriliruptoria</taxon>
        <taxon>Egicoccales</taxon>
        <taxon>Egicoccaceae</taxon>
        <taxon>Egicoccus</taxon>
    </lineage>
</organism>
<dbReference type="InterPro" id="IPR036704">
    <property type="entry name" value="RraA/RraA-like_sf"/>
</dbReference>
<comment type="subunit">
    <text evidence="4">Homotrimer.</text>
</comment>
<evidence type="ECO:0000256" key="4">
    <source>
        <dbReference type="ARBA" id="ARBA00011233"/>
    </source>
</evidence>
<evidence type="ECO:0000256" key="11">
    <source>
        <dbReference type="ARBA" id="ARBA00032305"/>
    </source>
</evidence>
<reference evidence="14" key="2">
    <citation type="submission" date="2020-09" db="EMBL/GenBank/DDBJ databases">
        <authorList>
            <person name="Sun Q."/>
            <person name="Zhou Y."/>
        </authorList>
    </citation>
    <scope>NUCLEOTIDE SEQUENCE</scope>
    <source>
        <strain evidence="14">CGMCC 1.14988</strain>
    </source>
</reference>
<dbReference type="CDD" id="cd16841">
    <property type="entry name" value="RraA_family"/>
    <property type="match status" value="1"/>
</dbReference>
<dbReference type="PANTHER" id="PTHR33254:SF4">
    <property type="entry name" value="4-HYDROXY-4-METHYL-2-OXOGLUTARATE ALDOLASE 3-RELATED"/>
    <property type="match status" value="1"/>
</dbReference>
<comment type="catalytic activity">
    <reaction evidence="1">
        <text>4-hydroxy-4-methyl-2-oxoglutarate = 2 pyruvate</text>
        <dbReference type="Rhea" id="RHEA:22748"/>
        <dbReference type="ChEBI" id="CHEBI:15361"/>
        <dbReference type="ChEBI" id="CHEBI:58276"/>
        <dbReference type="EC" id="4.1.3.17"/>
    </reaction>
</comment>